<gene>
    <name evidence="4" type="ORF">LSINAPIS_LOCUS14691</name>
</gene>
<name>A0A5E4R2Z5_9NEOP</name>
<evidence type="ECO:0000256" key="1">
    <source>
        <dbReference type="ARBA" id="ARBA00019235"/>
    </source>
</evidence>
<dbReference type="GO" id="GO:0046514">
    <property type="term" value="P:ceramide catabolic process"/>
    <property type="evidence" value="ECO:0007669"/>
    <property type="project" value="InterPro"/>
</dbReference>
<keyword evidence="2" id="KW-1133">Transmembrane helix</keyword>
<dbReference type="GO" id="GO:0005576">
    <property type="term" value="C:extracellular region"/>
    <property type="evidence" value="ECO:0007669"/>
    <property type="project" value="TreeGrafter"/>
</dbReference>
<organism evidence="4 5">
    <name type="scientific">Leptidea sinapis</name>
    <dbReference type="NCBI Taxonomy" id="189913"/>
    <lineage>
        <taxon>Eukaryota</taxon>
        <taxon>Metazoa</taxon>
        <taxon>Ecdysozoa</taxon>
        <taxon>Arthropoda</taxon>
        <taxon>Hexapoda</taxon>
        <taxon>Insecta</taxon>
        <taxon>Pterygota</taxon>
        <taxon>Neoptera</taxon>
        <taxon>Endopterygota</taxon>
        <taxon>Lepidoptera</taxon>
        <taxon>Glossata</taxon>
        <taxon>Ditrysia</taxon>
        <taxon>Papilionoidea</taxon>
        <taxon>Pieridae</taxon>
        <taxon>Dismorphiinae</taxon>
        <taxon>Leptidea</taxon>
    </lineage>
</organism>
<dbReference type="GO" id="GO:0042759">
    <property type="term" value="P:long-chain fatty acid biosynthetic process"/>
    <property type="evidence" value="ECO:0007669"/>
    <property type="project" value="TreeGrafter"/>
</dbReference>
<feature type="transmembrane region" description="Helical" evidence="2">
    <location>
        <begin position="31"/>
        <end position="52"/>
    </location>
</feature>
<feature type="domain" description="Neutral/alkaline non-lysosomal ceramidase N-terminal" evidence="3">
    <location>
        <begin position="79"/>
        <end position="145"/>
    </location>
</feature>
<accession>A0A5E4R2Z5</accession>
<dbReference type="GO" id="GO:0046512">
    <property type="term" value="P:sphingosine biosynthetic process"/>
    <property type="evidence" value="ECO:0007669"/>
    <property type="project" value="TreeGrafter"/>
</dbReference>
<keyword evidence="2" id="KW-0472">Membrane</keyword>
<dbReference type="Proteomes" id="UP000324832">
    <property type="component" value="Unassembled WGS sequence"/>
</dbReference>
<evidence type="ECO:0000259" key="3">
    <source>
        <dbReference type="Pfam" id="PF04734"/>
    </source>
</evidence>
<dbReference type="AlphaFoldDB" id="A0A5E4R2Z5"/>
<dbReference type="PANTHER" id="PTHR12670:SF1">
    <property type="entry name" value="NEUTRAL CERAMIDASE"/>
    <property type="match status" value="1"/>
</dbReference>
<dbReference type="InterPro" id="IPR006823">
    <property type="entry name" value="Ceramidase_alk"/>
</dbReference>
<dbReference type="InterPro" id="IPR031329">
    <property type="entry name" value="NEUT/ALK_ceramidase_N"/>
</dbReference>
<dbReference type="GO" id="GO:0016020">
    <property type="term" value="C:membrane"/>
    <property type="evidence" value="ECO:0007669"/>
    <property type="project" value="GOC"/>
</dbReference>
<proteinExistence type="predicted"/>
<dbReference type="GO" id="GO:0017040">
    <property type="term" value="F:N-acylsphingosine amidohydrolase activity"/>
    <property type="evidence" value="ECO:0007669"/>
    <property type="project" value="InterPro"/>
</dbReference>
<evidence type="ECO:0000313" key="5">
    <source>
        <dbReference type="Proteomes" id="UP000324832"/>
    </source>
</evidence>
<keyword evidence="2" id="KW-0812">Transmembrane</keyword>
<reference evidence="4 5" key="1">
    <citation type="submission" date="2017-07" db="EMBL/GenBank/DDBJ databases">
        <authorList>
            <person name="Talla V."/>
            <person name="Backstrom N."/>
        </authorList>
    </citation>
    <scope>NUCLEOTIDE SEQUENCE [LARGE SCALE GENOMIC DNA]</scope>
</reference>
<sequence length="149" mass="15620">MVLGNLPMISVAATEKQSNAGGMAIPLFGKAAIALITLGVIAGLTTVIVLLVNSDDDSTHDYTTTTMAPPTSDNLELPYQVGVGIADMTGPCVEVTFMGYAEVGQTGEGIHTRQFSRAFIFAKGDKRVVLVTAEVQAVGIAVRRECTCQ</sequence>
<dbReference type="Pfam" id="PF04734">
    <property type="entry name" value="Ceramidase_alk"/>
    <property type="match status" value="1"/>
</dbReference>
<evidence type="ECO:0000313" key="4">
    <source>
        <dbReference type="EMBL" id="VVD05077.1"/>
    </source>
</evidence>
<protein>
    <recommendedName>
        <fullName evidence="1">Neutral ceramidase</fullName>
    </recommendedName>
</protein>
<evidence type="ECO:0000256" key="2">
    <source>
        <dbReference type="SAM" id="Phobius"/>
    </source>
</evidence>
<dbReference type="PANTHER" id="PTHR12670">
    <property type="entry name" value="CERAMIDASE"/>
    <property type="match status" value="1"/>
</dbReference>
<dbReference type="EMBL" id="FZQP02006927">
    <property type="protein sequence ID" value="VVD05077.1"/>
    <property type="molecule type" value="Genomic_DNA"/>
</dbReference>
<keyword evidence="5" id="KW-1185">Reference proteome</keyword>